<dbReference type="Proteomes" id="UP001221757">
    <property type="component" value="Unassembled WGS sequence"/>
</dbReference>
<evidence type="ECO:0000313" key="3">
    <source>
        <dbReference type="Proteomes" id="UP001221757"/>
    </source>
</evidence>
<feature type="compositionally biased region" description="Polar residues" evidence="1">
    <location>
        <begin position="155"/>
        <end position="164"/>
    </location>
</feature>
<keyword evidence="3" id="KW-1185">Reference proteome</keyword>
<feature type="region of interest" description="Disordered" evidence="1">
    <location>
        <begin position="129"/>
        <end position="164"/>
    </location>
</feature>
<feature type="compositionally biased region" description="Basic and acidic residues" evidence="1">
    <location>
        <begin position="86"/>
        <end position="96"/>
    </location>
</feature>
<evidence type="ECO:0000256" key="1">
    <source>
        <dbReference type="SAM" id="MobiDB-lite"/>
    </source>
</evidence>
<organism evidence="2 3">
    <name type="scientific">Mycena rosella</name>
    <name type="common">Pink bonnet</name>
    <name type="synonym">Agaricus rosellus</name>
    <dbReference type="NCBI Taxonomy" id="1033263"/>
    <lineage>
        <taxon>Eukaryota</taxon>
        <taxon>Fungi</taxon>
        <taxon>Dikarya</taxon>
        <taxon>Basidiomycota</taxon>
        <taxon>Agaricomycotina</taxon>
        <taxon>Agaricomycetes</taxon>
        <taxon>Agaricomycetidae</taxon>
        <taxon>Agaricales</taxon>
        <taxon>Marasmiineae</taxon>
        <taxon>Mycenaceae</taxon>
        <taxon>Mycena</taxon>
    </lineage>
</organism>
<feature type="region of interest" description="Disordered" evidence="1">
    <location>
        <begin position="31"/>
        <end position="56"/>
    </location>
</feature>
<feature type="region of interest" description="Disordered" evidence="1">
    <location>
        <begin position="72"/>
        <end position="96"/>
    </location>
</feature>
<gene>
    <name evidence="2" type="ORF">B0H17DRAFT_1126205</name>
</gene>
<accession>A0AAD7GU35</accession>
<protein>
    <submittedName>
        <fullName evidence="2">Uncharacterized protein</fullName>
    </submittedName>
</protein>
<reference evidence="2" key="1">
    <citation type="submission" date="2023-03" db="EMBL/GenBank/DDBJ databases">
        <title>Massive genome expansion in bonnet fungi (Mycena s.s.) driven by repeated elements and novel gene families across ecological guilds.</title>
        <authorList>
            <consortium name="Lawrence Berkeley National Laboratory"/>
            <person name="Harder C.B."/>
            <person name="Miyauchi S."/>
            <person name="Viragh M."/>
            <person name="Kuo A."/>
            <person name="Thoen E."/>
            <person name="Andreopoulos B."/>
            <person name="Lu D."/>
            <person name="Skrede I."/>
            <person name="Drula E."/>
            <person name="Henrissat B."/>
            <person name="Morin E."/>
            <person name="Kohler A."/>
            <person name="Barry K."/>
            <person name="LaButti K."/>
            <person name="Morin E."/>
            <person name="Salamov A."/>
            <person name="Lipzen A."/>
            <person name="Mereny Z."/>
            <person name="Hegedus B."/>
            <person name="Baldrian P."/>
            <person name="Stursova M."/>
            <person name="Weitz H."/>
            <person name="Taylor A."/>
            <person name="Grigoriev I.V."/>
            <person name="Nagy L.G."/>
            <person name="Martin F."/>
            <person name="Kauserud H."/>
        </authorList>
    </citation>
    <scope>NUCLEOTIDE SEQUENCE</scope>
    <source>
        <strain evidence="2">CBHHK067</strain>
    </source>
</reference>
<dbReference type="AlphaFoldDB" id="A0AAD7GU35"/>
<comment type="caution">
    <text evidence="2">The sequence shown here is derived from an EMBL/GenBank/DDBJ whole genome shotgun (WGS) entry which is preliminary data.</text>
</comment>
<proteinExistence type="predicted"/>
<evidence type="ECO:0000313" key="2">
    <source>
        <dbReference type="EMBL" id="KAJ7705353.1"/>
    </source>
</evidence>
<name>A0AAD7GU35_MYCRO</name>
<sequence length="164" mass="17436">MNLRSRPAITRRRLVLKLPKLEDVDVHDSPRDRAVFKPCGGAADLSSSSGSLSTTLDGSSFAELQLNRSLEALNTGEDEPGSMPPHDSDALKRRGVEGFATALPNFGSGSVEGLPPSKRRKFIPKIQVVASAPPAISDPPVERSPELDLPAEDPSSLQEQSPSG</sequence>
<dbReference type="EMBL" id="JARKIE010000008">
    <property type="protein sequence ID" value="KAJ7705353.1"/>
    <property type="molecule type" value="Genomic_DNA"/>
</dbReference>
<feature type="compositionally biased region" description="Low complexity" evidence="1">
    <location>
        <begin position="40"/>
        <end position="56"/>
    </location>
</feature>